<feature type="region of interest" description="Disordered" evidence="1">
    <location>
        <begin position="80"/>
        <end position="104"/>
    </location>
</feature>
<proteinExistence type="predicted"/>
<name>A0ABS8TRA3_DATST</name>
<protein>
    <submittedName>
        <fullName evidence="2">Uncharacterized protein</fullName>
    </submittedName>
</protein>
<evidence type="ECO:0000313" key="3">
    <source>
        <dbReference type="Proteomes" id="UP000823775"/>
    </source>
</evidence>
<feature type="compositionally biased region" description="Basic and acidic residues" evidence="1">
    <location>
        <begin position="1"/>
        <end position="22"/>
    </location>
</feature>
<comment type="caution">
    <text evidence="2">The sequence shown here is derived from an EMBL/GenBank/DDBJ whole genome shotgun (WGS) entry which is preliminary data.</text>
</comment>
<organism evidence="2 3">
    <name type="scientific">Datura stramonium</name>
    <name type="common">Jimsonweed</name>
    <name type="synonym">Common thornapple</name>
    <dbReference type="NCBI Taxonomy" id="4076"/>
    <lineage>
        <taxon>Eukaryota</taxon>
        <taxon>Viridiplantae</taxon>
        <taxon>Streptophyta</taxon>
        <taxon>Embryophyta</taxon>
        <taxon>Tracheophyta</taxon>
        <taxon>Spermatophyta</taxon>
        <taxon>Magnoliopsida</taxon>
        <taxon>eudicotyledons</taxon>
        <taxon>Gunneridae</taxon>
        <taxon>Pentapetalae</taxon>
        <taxon>asterids</taxon>
        <taxon>lamiids</taxon>
        <taxon>Solanales</taxon>
        <taxon>Solanaceae</taxon>
        <taxon>Solanoideae</taxon>
        <taxon>Datureae</taxon>
        <taxon>Datura</taxon>
    </lineage>
</organism>
<feature type="compositionally biased region" description="Acidic residues" evidence="1">
    <location>
        <begin position="81"/>
        <end position="91"/>
    </location>
</feature>
<gene>
    <name evidence="2" type="ORF">HAX54_015046</name>
</gene>
<evidence type="ECO:0000313" key="2">
    <source>
        <dbReference type="EMBL" id="MCD7473268.1"/>
    </source>
</evidence>
<dbReference type="EMBL" id="JACEIK010001950">
    <property type="protein sequence ID" value="MCD7473268.1"/>
    <property type="molecule type" value="Genomic_DNA"/>
</dbReference>
<evidence type="ECO:0000256" key="1">
    <source>
        <dbReference type="SAM" id="MobiDB-lite"/>
    </source>
</evidence>
<sequence>MDYRPNYDLKGIDVTKTKDPEGIHSPLRMNGLIEEKLLQLNMDYPFSEYSRALCRGGPGFDEPLDDDDATDEEYTRVDSMLESDQDEDNFEMGEAALSPTDDED</sequence>
<accession>A0ABS8TRA3</accession>
<keyword evidence="3" id="KW-1185">Reference proteome</keyword>
<dbReference type="Proteomes" id="UP000823775">
    <property type="component" value="Unassembled WGS sequence"/>
</dbReference>
<reference evidence="2 3" key="1">
    <citation type="journal article" date="2021" name="BMC Genomics">
        <title>Datura genome reveals duplications of psychoactive alkaloid biosynthetic genes and high mutation rate following tissue culture.</title>
        <authorList>
            <person name="Rajewski A."/>
            <person name="Carter-House D."/>
            <person name="Stajich J."/>
            <person name="Litt A."/>
        </authorList>
    </citation>
    <scope>NUCLEOTIDE SEQUENCE [LARGE SCALE GENOMIC DNA]</scope>
    <source>
        <strain evidence="2">AR-01</strain>
    </source>
</reference>
<feature type="region of interest" description="Disordered" evidence="1">
    <location>
        <begin position="1"/>
        <end position="23"/>
    </location>
</feature>